<protein>
    <submittedName>
        <fullName evidence="2">Uncharacterized protein</fullName>
    </submittedName>
</protein>
<evidence type="ECO:0000313" key="2">
    <source>
        <dbReference type="EMBL" id="KAF4474333.1"/>
    </source>
</evidence>
<gene>
    <name evidence="2" type="ORF">CGGC5_v017138</name>
</gene>
<name>A0A7J6IEM8_COLFN</name>
<keyword evidence="3" id="KW-1185">Reference proteome</keyword>
<evidence type="ECO:0000256" key="1">
    <source>
        <dbReference type="SAM" id="MobiDB-lite"/>
    </source>
</evidence>
<organism evidence="2 3">
    <name type="scientific">Colletotrichum fructicola (strain Nara gc5)</name>
    <name type="common">Anthracnose fungus</name>
    <name type="synonym">Colletotrichum gloeosporioides (strain Nara gc5)</name>
    <dbReference type="NCBI Taxonomy" id="1213859"/>
    <lineage>
        <taxon>Eukaryota</taxon>
        <taxon>Fungi</taxon>
        <taxon>Dikarya</taxon>
        <taxon>Ascomycota</taxon>
        <taxon>Pezizomycotina</taxon>
        <taxon>Sordariomycetes</taxon>
        <taxon>Hypocreomycetidae</taxon>
        <taxon>Glomerellales</taxon>
        <taxon>Glomerellaceae</taxon>
        <taxon>Colletotrichum</taxon>
        <taxon>Colletotrichum gloeosporioides species complex</taxon>
    </lineage>
</organism>
<reference evidence="2 3" key="2">
    <citation type="submission" date="2020-04" db="EMBL/GenBank/DDBJ databases">
        <title>Genome sequencing and assembly of multiple isolates from the Colletotrichum gloeosporioides species complex.</title>
        <authorList>
            <person name="Gan P."/>
            <person name="Shirasu K."/>
        </authorList>
    </citation>
    <scope>NUCLEOTIDE SEQUENCE [LARGE SCALE GENOMIC DNA]</scope>
    <source>
        <strain evidence="2 3">Nara gc5</strain>
    </source>
</reference>
<proteinExistence type="predicted"/>
<evidence type="ECO:0000313" key="3">
    <source>
        <dbReference type="Proteomes" id="UP000011096"/>
    </source>
</evidence>
<feature type="region of interest" description="Disordered" evidence="1">
    <location>
        <begin position="15"/>
        <end position="37"/>
    </location>
</feature>
<dbReference type="RefSeq" id="XP_066006961.1">
    <property type="nucleotide sequence ID" value="XM_066153782.1"/>
</dbReference>
<comment type="caution">
    <text evidence="2">The sequence shown here is derived from an EMBL/GenBank/DDBJ whole genome shotgun (WGS) entry which is preliminary data.</text>
</comment>
<dbReference type="EMBL" id="ANPB02000011">
    <property type="protein sequence ID" value="KAF4474333.1"/>
    <property type="molecule type" value="Genomic_DNA"/>
</dbReference>
<dbReference type="InParanoid" id="A0A7J6IEM8"/>
<dbReference type="Proteomes" id="UP000011096">
    <property type="component" value="Unassembled WGS sequence"/>
</dbReference>
<reference evidence="2 3" key="1">
    <citation type="submission" date="2012-08" db="EMBL/GenBank/DDBJ databases">
        <authorList>
            <person name="Gan P.H.P."/>
            <person name="Ikeda K."/>
            <person name="Irieda H."/>
            <person name="Narusaka M."/>
            <person name="O'Connell R.J."/>
            <person name="Narusaka Y."/>
            <person name="Takano Y."/>
            <person name="Kubo Y."/>
            <person name="Shirasu K."/>
        </authorList>
    </citation>
    <scope>NUCLEOTIDE SEQUENCE [LARGE SCALE GENOMIC DNA]</scope>
    <source>
        <strain evidence="2 3">Nara gc5</strain>
    </source>
</reference>
<accession>A0A7J6IEM8</accession>
<sequence>MSPALGGLQDLRARARDEAARTTTFRLPHPLAPRSVDHTIEHRAPIQPTNDQKGSAILNCQSRGRYCDLKVERFIEG</sequence>
<dbReference type="GeneID" id="43610713"/>
<dbReference type="AlphaFoldDB" id="A0A7J6IEM8"/>